<keyword evidence="4" id="KW-1185">Reference proteome</keyword>
<evidence type="ECO:0000259" key="2">
    <source>
        <dbReference type="Pfam" id="PF14827"/>
    </source>
</evidence>
<organism evidence="3 4">
    <name type="scientific">Anaeromyxobacter oryzae</name>
    <dbReference type="NCBI Taxonomy" id="2918170"/>
    <lineage>
        <taxon>Bacteria</taxon>
        <taxon>Pseudomonadati</taxon>
        <taxon>Myxococcota</taxon>
        <taxon>Myxococcia</taxon>
        <taxon>Myxococcales</taxon>
        <taxon>Cystobacterineae</taxon>
        <taxon>Anaeromyxobacteraceae</taxon>
        <taxon>Anaeromyxobacter</taxon>
    </lineage>
</organism>
<dbReference type="SUPFAM" id="SSF103190">
    <property type="entry name" value="Sensory domain-like"/>
    <property type="match status" value="1"/>
</dbReference>
<keyword evidence="1" id="KW-0732">Signal</keyword>
<feature type="domain" description="Double Cache" evidence="2">
    <location>
        <begin position="50"/>
        <end position="198"/>
    </location>
</feature>
<reference evidence="4" key="1">
    <citation type="journal article" date="2022" name="Int. J. Syst. Evol. Microbiol.">
        <title>Anaeromyxobacter oryzae sp. nov., Anaeromyxobacter diazotrophicus sp. nov. and Anaeromyxobacter paludicola sp. nov., isolated from paddy soils.</title>
        <authorList>
            <person name="Itoh H."/>
            <person name="Xu Z."/>
            <person name="Mise K."/>
            <person name="Masuda Y."/>
            <person name="Ushijima N."/>
            <person name="Hayakawa C."/>
            <person name="Shiratori Y."/>
            <person name="Senoo K."/>
        </authorList>
    </citation>
    <scope>NUCLEOTIDE SEQUENCE [LARGE SCALE GENOMIC DNA]</scope>
    <source>
        <strain evidence="4">Red232</strain>
    </source>
</reference>
<protein>
    <recommendedName>
        <fullName evidence="2">Double Cache domain-containing protein</fullName>
    </recommendedName>
</protein>
<evidence type="ECO:0000256" key="1">
    <source>
        <dbReference type="SAM" id="SignalP"/>
    </source>
</evidence>
<dbReference type="EMBL" id="AP025591">
    <property type="protein sequence ID" value="BDG01244.1"/>
    <property type="molecule type" value="Genomic_DNA"/>
</dbReference>
<dbReference type="Pfam" id="PF14827">
    <property type="entry name" value="dCache_3"/>
    <property type="match status" value="1"/>
</dbReference>
<dbReference type="Proteomes" id="UP001162891">
    <property type="component" value="Chromosome"/>
</dbReference>
<evidence type="ECO:0000313" key="4">
    <source>
        <dbReference type="Proteomes" id="UP001162891"/>
    </source>
</evidence>
<accession>A0ABM7WP63</accession>
<feature type="signal peptide" evidence="1">
    <location>
        <begin position="1"/>
        <end position="28"/>
    </location>
</feature>
<sequence>MTRSPRPLGPLLAAAALIVLSAAPSARASDWGDASIRLAAHSFDALERKDIETLSRALDTLVADRALIDAYRARDRAGLLALAQPRFQQLKAELHVTHWYFLDPEPVPTCFLRVHAPETHDDVVRRDTLAKAIATHGMGAGKELGVTAFALRVVKPIRDGDAVVGYMELGEEIDHFLVRMKEQTGDDYTLVVDKQHVDRKELARVRGQDRWDERPEVVLVDSTCPSARPMSIGVPLAKLPARGRVTGEWSEGKLRYVGGAFPVLNAGGHVVGALLVRHHVHPR</sequence>
<proteinExistence type="predicted"/>
<name>A0ABM7WP63_9BACT</name>
<dbReference type="InterPro" id="IPR029151">
    <property type="entry name" value="Sensor-like_sf"/>
</dbReference>
<evidence type="ECO:0000313" key="3">
    <source>
        <dbReference type="EMBL" id="BDG01244.1"/>
    </source>
</evidence>
<feature type="chain" id="PRO_5046766879" description="Double Cache domain-containing protein" evidence="1">
    <location>
        <begin position="29"/>
        <end position="283"/>
    </location>
</feature>
<dbReference type="InterPro" id="IPR029150">
    <property type="entry name" value="dCache_3"/>
</dbReference>
<gene>
    <name evidence="3" type="ORF">AMOR_02400</name>
</gene>